<evidence type="ECO:0000313" key="1">
    <source>
        <dbReference type="EMBL" id="KAJ8723513.1"/>
    </source>
</evidence>
<keyword evidence="2" id="KW-1185">Reference proteome</keyword>
<comment type="caution">
    <text evidence="1">The sequence shown here is derived from an EMBL/GenBank/DDBJ whole genome shotgun (WGS) entry which is preliminary data.</text>
</comment>
<dbReference type="Proteomes" id="UP001231649">
    <property type="component" value="Chromosome 14"/>
</dbReference>
<evidence type="ECO:0000313" key="2">
    <source>
        <dbReference type="Proteomes" id="UP001231649"/>
    </source>
</evidence>
<reference evidence="1" key="1">
    <citation type="submission" date="2023-03" db="EMBL/GenBank/DDBJ databases">
        <title>Chromosome-level genomes of two armyworms, Mythimna separata and Mythimna loreyi, provide insights into the biosynthesis and reception of sex pheromones.</title>
        <authorList>
            <person name="Zhao H."/>
        </authorList>
    </citation>
    <scope>NUCLEOTIDE SEQUENCE</scope>
    <source>
        <strain evidence="1">BeijingLab</strain>
    </source>
</reference>
<sequence length="735" mass="83918">MKILWLLWLFVVLPTVVLGQTFFGRSYLKNSRLCHHWNCISTKLGLPDSLPSREESEVIFRRVLPEGPWQDVIANVLDNCYENRARRFTNTCPGQALLHCVVDQMIDFCPVSSTRQNDSCSPVSSLAGLKYMFSQSRYINLEKNLPRERRPTWFLKNYFDSKCCDLPVIFNTTVLEECGFSSFINYYDHGPKYTDVQAIENQGTTAPTTPVFMPFDIPDNTTPAPDTTTTEYADVSRRRLPEYDFSGTPVDISSDEPTDPLDCCEMTNFINPSWRSECDFHLSFKGQERLVISSHGPATEISTTTTTTERTNRVEDLMVVPHSCQKETCVFQLMGIISDTGILDIDAYIKMLDNFTDTNPAWTKAKARVLTKCVAKPVRSYEAGCEINNMLACTLDVLTENCPYKRKSNICKHGKYDVSCQISSSKYRPKNRREICLLPELIHRSHLQECGLESLYKVEHVPVPSKTRKHGWLSSYTCKDSKQPTTCMISKMGVMNKYNFMDYFKMKDRIRKFTSDQAEWSALLDIYMSAFINMPLYTDHCNSEKKLLNVIDTMLMTCPVSKRKNTAQCNKIFQDITNTAPNNQNVTKEKLDEIMKHYHHVFMPNQPETTNLHRAVRKKHSRIVKKPVYNFAFLNSQDAPPVRVISLTPEVTTKRPLPPLVLRPVYLRPEFGQGGPVNDGVFRGGLWNVVRPVNVTNSPFRTPLLYSFGSGTYSPTTPVYKATTEFSIVNETTAA</sequence>
<proteinExistence type="predicted"/>
<accession>A0ACC2QRQ5</accession>
<dbReference type="EMBL" id="CM056790">
    <property type="protein sequence ID" value="KAJ8723513.1"/>
    <property type="molecule type" value="Genomic_DNA"/>
</dbReference>
<protein>
    <submittedName>
        <fullName evidence="1">Uncharacterized protein</fullName>
    </submittedName>
</protein>
<name>A0ACC2QRQ5_9NEOP</name>
<gene>
    <name evidence="1" type="ORF">PYW08_003425</name>
</gene>
<organism evidence="1 2">
    <name type="scientific">Mythimna loreyi</name>
    <dbReference type="NCBI Taxonomy" id="667449"/>
    <lineage>
        <taxon>Eukaryota</taxon>
        <taxon>Metazoa</taxon>
        <taxon>Ecdysozoa</taxon>
        <taxon>Arthropoda</taxon>
        <taxon>Hexapoda</taxon>
        <taxon>Insecta</taxon>
        <taxon>Pterygota</taxon>
        <taxon>Neoptera</taxon>
        <taxon>Endopterygota</taxon>
        <taxon>Lepidoptera</taxon>
        <taxon>Glossata</taxon>
        <taxon>Ditrysia</taxon>
        <taxon>Noctuoidea</taxon>
        <taxon>Noctuidae</taxon>
        <taxon>Noctuinae</taxon>
        <taxon>Hadenini</taxon>
        <taxon>Mythimna</taxon>
    </lineage>
</organism>